<organism evidence="1 2">
    <name type="scientific">Caballeronia sordidicola</name>
    <name type="common">Burkholderia sordidicola</name>
    <dbReference type="NCBI Taxonomy" id="196367"/>
    <lineage>
        <taxon>Bacteria</taxon>
        <taxon>Pseudomonadati</taxon>
        <taxon>Pseudomonadota</taxon>
        <taxon>Betaproteobacteria</taxon>
        <taxon>Burkholderiales</taxon>
        <taxon>Burkholderiaceae</taxon>
        <taxon>Caballeronia</taxon>
    </lineage>
</organism>
<dbReference type="EMBL" id="NBTY01000065">
    <property type="protein sequence ID" value="OTP76067.1"/>
    <property type="molecule type" value="Genomic_DNA"/>
</dbReference>
<evidence type="ECO:0000313" key="2">
    <source>
        <dbReference type="Proteomes" id="UP000194546"/>
    </source>
</evidence>
<sequence>MDLFMRDGHKQMMVKGSAADTVDLSSNSLYVPGVADGYWASHGQAQVDGVSYQVFEHSGTHAELLVQQNVHVIVH</sequence>
<accession>A0A242MXA9</accession>
<protein>
    <submittedName>
        <fullName evidence="1">Uncharacterized protein</fullName>
    </submittedName>
</protein>
<proteinExistence type="predicted"/>
<dbReference type="AlphaFoldDB" id="A0A242MXA9"/>
<reference evidence="1 2" key="1">
    <citation type="submission" date="2017-03" db="EMBL/GenBank/DDBJ databases">
        <title>Genome analysis of strain PAMC 26510.</title>
        <authorList>
            <person name="Oh H.-M."/>
            <person name="Yang J.-A."/>
        </authorList>
    </citation>
    <scope>NUCLEOTIDE SEQUENCE [LARGE SCALE GENOMIC DNA]</scope>
    <source>
        <strain evidence="1 2">PAMC 26510</strain>
    </source>
</reference>
<comment type="caution">
    <text evidence="1">The sequence shown here is derived from an EMBL/GenBank/DDBJ whole genome shotgun (WGS) entry which is preliminary data.</text>
</comment>
<dbReference type="Proteomes" id="UP000194546">
    <property type="component" value="Unassembled WGS sequence"/>
</dbReference>
<name>A0A242MXA9_CABSO</name>
<gene>
    <name evidence="1" type="ORF">PAMC26510_12130</name>
</gene>
<evidence type="ECO:0000313" key="1">
    <source>
        <dbReference type="EMBL" id="OTP76067.1"/>
    </source>
</evidence>